<feature type="repeat" description="ANK" evidence="3">
    <location>
        <begin position="72"/>
        <end position="94"/>
    </location>
</feature>
<dbReference type="PANTHER" id="PTHR24186">
    <property type="entry name" value="PROTEIN PHOSPHATASE 1 REGULATORY SUBUNIT"/>
    <property type="match status" value="1"/>
</dbReference>
<dbReference type="Pfam" id="PF12796">
    <property type="entry name" value="Ank_2"/>
    <property type="match status" value="2"/>
</dbReference>
<dbReference type="OrthoDB" id="7729168at2759"/>
<evidence type="ECO:0000256" key="2">
    <source>
        <dbReference type="ARBA" id="ARBA00023043"/>
    </source>
</evidence>
<keyword evidence="2 3" id="KW-0040">ANK repeat</keyword>
<dbReference type="EMBL" id="MVGT01001150">
    <property type="protein sequence ID" value="OVA13350.1"/>
    <property type="molecule type" value="Genomic_DNA"/>
</dbReference>
<dbReference type="AlphaFoldDB" id="A0A200QSC6"/>
<dbReference type="SMART" id="SM00248">
    <property type="entry name" value="ANK"/>
    <property type="match status" value="4"/>
</dbReference>
<dbReference type="STRING" id="56857.A0A200QSC6"/>
<dbReference type="Proteomes" id="UP000195402">
    <property type="component" value="Unassembled WGS sequence"/>
</dbReference>
<dbReference type="InParanoid" id="A0A200QSC6"/>
<proteinExistence type="predicted"/>
<gene>
    <name evidence="4" type="ORF">BVC80_285g77</name>
</gene>
<dbReference type="InterPro" id="IPR036770">
    <property type="entry name" value="Ankyrin_rpt-contain_sf"/>
</dbReference>
<dbReference type="PROSITE" id="PS50088">
    <property type="entry name" value="ANK_REPEAT"/>
    <property type="match status" value="1"/>
</dbReference>
<keyword evidence="5" id="KW-1185">Reference proteome</keyword>
<evidence type="ECO:0000313" key="5">
    <source>
        <dbReference type="Proteomes" id="UP000195402"/>
    </source>
</evidence>
<name>A0A200QSC6_MACCD</name>
<dbReference type="OMA" id="HVLCRLK"/>
<sequence>MEIRRLNEAAMTGSVTTLLELLQGDPLLLDKVMVAAFLPENPLHIAAMLGHVDFVKEILSRKPELARELNSQGSSPLHLASAKGHIEIVKEILRSDDPDVGCFVRDQEGRISLHLAAIKGRVEIVKEFIRAKPELTREMTDQGETILHLCVKYNQFEVFKIVEDEELLMAKDSEGNTVLHLAAAKRQIQA</sequence>
<protein>
    <submittedName>
        <fullName evidence="4">Ankyrin repeat</fullName>
    </submittedName>
</protein>
<comment type="caution">
    <text evidence="4">The sequence shown here is derived from an EMBL/GenBank/DDBJ whole genome shotgun (WGS) entry which is preliminary data.</text>
</comment>
<dbReference type="SUPFAM" id="SSF48403">
    <property type="entry name" value="Ankyrin repeat"/>
    <property type="match status" value="1"/>
</dbReference>
<dbReference type="Gene3D" id="1.25.40.20">
    <property type="entry name" value="Ankyrin repeat-containing domain"/>
    <property type="match status" value="1"/>
</dbReference>
<evidence type="ECO:0000313" key="4">
    <source>
        <dbReference type="EMBL" id="OVA13350.1"/>
    </source>
</evidence>
<reference evidence="4 5" key="1">
    <citation type="journal article" date="2017" name="Mol. Plant">
        <title>The Genome of Medicinal Plant Macleaya cordata Provides New Insights into Benzylisoquinoline Alkaloids Metabolism.</title>
        <authorList>
            <person name="Liu X."/>
            <person name="Liu Y."/>
            <person name="Huang P."/>
            <person name="Ma Y."/>
            <person name="Qing Z."/>
            <person name="Tang Q."/>
            <person name="Cao H."/>
            <person name="Cheng P."/>
            <person name="Zheng Y."/>
            <person name="Yuan Z."/>
            <person name="Zhou Y."/>
            <person name="Liu J."/>
            <person name="Tang Z."/>
            <person name="Zhuo Y."/>
            <person name="Zhang Y."/>
            <person name="Yu L."/>
            <person name="Huang J."/>
            <person name="Yang P."/>
            <person name="Peng Q."/>
            <person name="Zhang J."/>
            <person name="Jiang W."/>
            <person name="Zhang Z."/>
            <person name="Lin K."/>
            <person name="Ro D.K."/>
            <person name="Chen X."/>
            <person name="Xiong X."/>
            <person name="Shang Y."/>
            <person name="Huang S."/>
            <person name="Zeng J."/>
        </authorList>
    </citation>
    <scope>NUCLEOTIDE SEQUENCE [LARGE SCALE GENOMIC DNA]</scope>
    <source>
        <strain evidence="5">cv. BLH2017</strain>
        <tissue evidence="4">Root</tissue>
    </source>
</reference>
<evidence type="ECO:0000256" key="1">
    <source>
        <dbReference type="ARBA" id="ARBA00022737"/>
    </source>
</evidence>
<accession>A0A200QSC6</accession>
<dbReference type="InterPro" id="IPR002110">
    <property type="entry name" value="Ankyrin_rpt"/>
</dbReference>
<organism evidence="4 5">
    <name type="scientific">Macleaya cordata</name>
    <name type="common">Five-seeded plume-poppy</name>
    <name type="synonym">Bocconia cordata</name>
    <dbReference type="NCBI Taxonomy" id="56857"/>
    <lineage>
        <taxon>Eukaryota</taxon>
        <taxon>Viridiplantae</taxon>
        <taxon>Streptophyta</taxon>
        <taxon>Embryophyta</taxon>
        <taxon>Tracheophyta</taxon>
        <taxon>Spermatophyta</taxon>
        <taxon>Magnoliopsida</taxon>
        <taxon>Ranunculales</taxon>
        <taxon>Papaveraceae</taxon>
        <taxon>Papaveroideae</taxon>
        <taxon>Macleaya</taxon>
    </lineage>
</organism>
<dbReference type="PROSITE" id="PS50297">
    <property type="entry name" value="ANK_REP_REGION"/>
    <property type="match status" value="1"/>
</dbReference>
<keyword evidence="1" id="KW-0677">Repeat</keyword>
<evidence type="ECO:0000256" key="3">
    <source>
        <dbReference type="PROSITE-ProRule" id="PRU00023"/>
    </source>
</evidence>
<dbReference type="PANTHER" id="PTHR24186:SF37">
    <property type="entry name" value="PGG DOMAIN-CONTAINING PROTEIN"/>
    <property type="match status" value="1"/>
</dbReference>
<dbReference type="GO" id="GO:0005886">
    <property type="term" value="C:plasma membrane"/>
    <property type="evidence" value="ECO:0007669"/>
    <property type="project" value="TreeGrafter"/>
</dbReference>